<proteinExistence type="predicted"/>
<dbReference type="SUPFAM" id="SSF52540">
    <property type="entry name" value="P-loop containing nucleoside triphosphate hydrolases"/>
    <property type="match status" value="1"/>
</dbReference>
<evidence type="ECO:0000259" key="1">
    <source>
        <dbReference type="Pfam" id="PF00685"/>
    </source>
</evidence>
<protein>
    <recommendedName>
        <fullName evidence="1">Sulfotransferase domain-containing protein</fullName>
    </recommendedName>
</protein>
<dbReference type="InterPro" id="IPR027417">
    <property type="entry name" value="P-loop_NTPase"/>
</dbReference>
<dbReference type="Pfam" id="PF00685">
    <property type="entry name" value="Sulfotransfer_1"/>
    <property type="match status" value="1"/>
</dbReference>
<dbReference type="EMBL" id="JAXCGZ010004567">
    <property type="protein sequence ID" value="KAK7081668.1"/>
    <property type="molecule type" value="Genomic_DNA"/>
</dbReference>
<sequence length="111" mass="12714">MPLESGHDVVPLEGEELARQEKNFVGFTHGIARLTPGNWFLPMAYAQVADKIFNFKWLPTDVLVMGYPRCGTAWIQEIVWTMRNNPDIDHPMAVLPILGRVPYIEYALHLH</sequence>
<name>A0AAN9AB92_HALRR</name>
<dbReference type="Proteomes" id="UP001381693">
    <property type="component" value="Unassembled WGS sequence"/>
</dbReference>
<dbReference type="GO" id="GO:0008146">
    <property type="term" value="F:sulfotransferase activity"/>
    <property type="evidence" value="ECO:0007669"/>
    <property type="project" value="InterPro"/>
</dbReference>
<dbReference type="InterPro" id="IPR000863">
    <property type="entry name" value="Sulfotransferase_dom"/>
</dbReference>
<dbReference type="AlphaFoldDB" id="A0AAN9AB92"/>
<accession>A0AAN9AB92</accession>
<organism evidence="2 3">
    <name type="scientific">Halocaridina rubra</name>
    <name type="common">Hawaiian red shrimp</name>
    <dbReference type="NCBI Taxonomy" id="373956"/>
    <lineage>
        <taxon>Eukaryota</taxon>
        <taxon>Metazoa</taxon>
        <taxon>Ecdysozoa</taxon>
        <taxon>Arthropoda</taxon>
        <taxon>Crustacea</taxon>
        <taxon>Multicrustacea</taxon>
        <taxon>Malacostraca</taxon>
        <taxon>Eumalacostraca</taxon>
        <taxon>Eucarida</taxon>
        <taxon>Decapoda</taxon>
        <taxon>Pleocyemata</taxon>
        <taxon>Caridea</taxon>
        <taxon>Atyoidea</taxon>
        <taxon>Atyidae</taxon>
        <taxon>Halocaridina</taxon>
    </lineage>
</organism>
<evidence type="ECO:0000313" key="2">
    <source>
        <dbReference type="EMBL" id="KAK7081668.1"/>
    </source>
</evidence>
<evidence type="ECO:0000313" key="3">
    <source>
        <dbReference type="Proteomes" id="UP001381693"/>
    </source>
</evidence>
<gene>
    <name evidence="2" type="ORF">SK128_014856</name>
</gene>
<dbReference type="Gene3D" id="3.40.50.300">
    <property type="entry name" value="P-loop containing nucleotide triphosphate hydrolases"/>
    <property type="match status" value="1"/>
</dbReference>
<comment type="caution">
    <text evidence="2">The sequence shown here is derived from an EMBL/GenBank/DDBJ whole genome shotgun (WGS) entry which is preliminary data.</text>
</comment>
<keyword evidence="3" id="KW-1185">Reference proteome</keyword>
<reference evidence="2 3" key="1">
    <citation type="submission" date="2023-11" db="EMBL/GenBank/DDBJ databases">
        <title>Halocaridina rubra genome assembly.</title>
        <authorList>
            <person name="Smith C."/>
        </authorList>
    </citation>
    <scope>NUCLEOTIDE SEQUENCE [LARGE SCALE GENOMIC DNA]</scope>
    <source>
        <strain evidence="2">EP-1</strain>
        <tissue evidence="2">Whole</tissue>
    </source>
</reference>
<feature type="domain" description="Sulfotransferase" evidence="1">
    <location>
        <begin position="59"/>
        <end position="106"/>
    </location>
</feature>